<feature type="compositionally biased region" description="Basic and acidic residues" evidence="3">
    <location>
        <begin position="111"/>
        <end position="126"/>
    </location>
</feature>
<dbReference type="EMBL" id="JBGBPQ010000025">
    <property type="protein sequence ID" value="KAL1499369.1"/>
    <property type="molecule type" value="Genomic_DNA"/>
</dbReference>
<feature type="compositionally biased region" description="Basic and acidic residues" evidence="3">
    <location>
        <begin position="135"/>
        <end position="145"/>
    </location>
</feature>
<dbReference type="InterPro" id="IPR011047">
    <property type="entry name" value="Quinoprotein_ADH-like_sf"/>
</dbReference>
<keyword evidence="5" id="KW-1185">Reference proteome</keyword>
<accession>A0AB34IGW9</accession>
<dbReference type="Gene3D" id="2.130.10.10">
    <property type="entry name" value="YVTN repeat-like/Quinoprotein amine dehydrogenase"/>
    <property type="match status" value="1"/>
</dbReference>
<dbReference type="Proteomes" id="UP001515480">
    <property type="component" value="Unassembled WGS sequence"/>
</dbReference>
<dbReference type="SMART" id="SM00320">
    <property type="entry name" value="WD40"/>
    <property type="match status" value="3"/>
</dbReference>
<dbReference type="InterPro" id="IPR015943">
    <property type="entry name" value="WD40/YVTN_repeat-like_dom_sf"/>
</dbReference>
<comment type="caution">
    <text evidence="4">The sequence shown here is derived from an EMBL/GenBank/DDBJ whole genome shotgun (WGS) entry which is preliminary data.</text>
</comment>
<dbReference type="AlphaFoldDB" id="A0AB34IGW9"/>
<protein>
    <submittedName>
        <fullName evidence="4">Uncharacterized protein</fullName>
    </submittedName>
</protein>
<feature type="compositionally biased region" description="Low complexity" evidence="3">
    <location>
        <begin position="146"/>
        <end position="157"/>
    </location>
</feature>
<gene>
    <name evidence="4" type="ORF">AB1Y20_011576</name>
</gene>
<organism evidence="4 5">
    <name type="scientific">Prymnesium parvum</name>
    <name type="common">Toxic golden alga</name>
    <dbReference type="NCBI Taxonomy" id="97485"/>
    <lineage>
        <taxon>Eukaryota</taxon>
        <taxon>Haptista</taxon>
        <taxon>Haptophyta</taxon>
        <taxon>Prymnesiophyceae</taxon>
        <taxon>Prymnesiales</taxon>
        <taxon>Prymnesiaceae</taxon>
        <taxon>Prymnesium</taxon>
    </lineage>
</organism>
<feature type="region of interest" description="Disordered" evidence="3">
    <location>
        <begin position="91"/>
        <end position="163"/>
    </location>
</feature>
<evidence type="ECO:0000313" key="5">
    <source>
        <dbReference type="Proteomes" id="UP001515480"/>
    </source>
</evidence>
<evidence type="ECO:0000256" key="2">
    <source>
        <dbReference type="ARBA" id="ARBA00022737"/>
    </source>
</evidence>
<dbReference type="InterPro" id="IPR001680">
    <property type="entry name" value="WD40_rpt"/>
</dbReference>
<keyword evidence="2" id="KW-0677">Repeat</keyword>
<feature type="compositionally biased region" description="Basic and acidic residues" evidence="3">
    <location>
        <begin position="380"/>
        <end position="391"/>
    </location>
</feature>
<keyword evidence="1" id="KW-0853">WD repeat</keyword>
<dbReference type="PANTHER" id="PTHR13720:SF33">
    <property type="entry name" value="HELP DOMAIN-CONTAINING PROTEIN"/>
    <property type="match status" value="1"/>
</dbReference>
<dbReference type="InterPro" id="IPR050630">
    <property type="entry name" value="WD_repeat_EMAP"/>
</dbReference>
<sequence length="839" mass="88445">MTLSIECQLLESVEQRTRSGAQPFRTLTEHLGRAPLHRDAFVSRMVRFLPGASPAALSDLFSRHACDGLLLPETFARRVVSGFEVGGGLAPAPRAAWQEPPRHSPPPPAPPHERVDGVPRPREARGVADAAGADVDSRAARRAADGSDGSDGASPPSAGGGLDECARVGLLPALVQAREAVERRVAELGRRQGEPHGGLPAAERVTLHASRAHTAACQLAVLRLLRAAAPLSPTLTPAQLAAALAPLRRHAQAACPRHPPSLAPCICSPCAPHTPNPPHLPRFLPPFPLLARSRSYVPQGTAPSSECPPLLLIDRPALLHALTQLTGGRIEALVEQLAPSLPPPPSAPPPPYGPAAAALAERSEAVPTGETVFYGPFDRGSGRKGEQRRGVRRVDPPAVLPTMMKYRFCRTPLLLPAAFDPALITRSARRPSLALRRAFVHGYNGLGRHNRSPNVFESHDGRLVYSVASLGVVMDVSGKDGAPLHERQTCFDGHTDDVTCIAVHRTAERTLVATGQLASTSSHGVEHCPWLAVWDLSAAAPPRLLARVGWVPDDRPGAHDKARRPFYSRSVCAVVFSADGKQLFAIGSDDQSTLGVWAWQTPMFGSDPPGQMVKGQLLAHGPTFREAPLAISQRRGDAMPQPAVHQIVVAPQPLSGNESSTAPFNTDGAQLIAVVGASGLPKFGALSGDTRANSMGMQLAFKNGQLGKSARGALPKALSAVLFGGRHFAAPSGAAHGLTFIGSTDGRIFIFDAPRSLAALRALSAHQARRIGGAEEASHRAFCGLQGAITVLCSADDAIASGGSDGRVRLWRGQPAAPFLAQVITRPCASRVPLVQVEA</sequence>
<proteinExistence type="predicted"/>
<reference evidence="4 5" key="1">
    <citation type="journal article" date="2024" name="Science">
        <title>Giant polyketide synthase enzymes in the biosynthesis of giant marine polyether toxins.</title>
        <authorList>
            <person name="Fallon T.R."/>
            <person name="Shende V.V."/>
            <person name="Wierzbicki I.H."/>
            <person name="Pendleton A.L."/>
            <person name="Watervoot N.F."/>
            <person name="Auber R.P."/>
            <person name="Gonzalez D.J."/>
            <person name="Wisecaver J.H."/>
            <person name="Moore B.S."/>
        </authorList>
    </citation>
    <scope>NUCLEOTIDE SEQUENCE [LARGE SCALE GENOMIC DNA]</scope>
    <source>
        <strain evidence="4 5">12B1</strain>
    </source>
</reference>
<dbReference type="SUPFAM" id="SSF50998">
    <property type="entry name" value="Quinoprotein alcohol dehydrogenase-like"/>
    <property type="match status" value="1"/>
</dbReference>
<evidence type="ECO:0000256" key="3">
    <source>
        <dbReference type="SAM" id="MobiDB-lite"/>
    </source>
</evidence>
<evidence type="ECO:0000313" key="4">
    <source>
        <dbReference type="EMBL" id="KAL1499369.1"/>
    </source>
</evidence>
<dbReference type="PANTHER" id="PTHR13720">
    <property type="entry name" value="WD-40 REPEAT PROTEIN"/>
    <property type="match status" value="1"/>
</dbReference>
<dbReference type="GO" id="GO:0008017">
    <property type="term" value="F:microtubule binding"/>
    <property type="evidence" value="ECO:0007669"/>
    <property type="project" value="TreeGrafter"/>
</dbReference>
<name>A0AB34IGW9_PRYPA</name>
<evidence type="ECO:0000256" key="1">
    <source>
        <dbReference type="ARBA" id="ARBA00022574"/>
    </source>
</evidence>
<feature type="region of interest" description="Disordered" evidence="3">
    <location>
        <begin position="371"/>
        <end position="391"/>
    </location>
</feature>